<dbReference type="RefSeq" id="WP_065857112.1">
    <property type="nucleotide sequence ID" value="NZ_LYPC01000027.1"/>
</dbReference>
<dbReference type="Proteomes" id="UP000093309">
    <property type="component" value="Unassembled WGS sequence"/>
</dbReference>
<comment type="caution">
    <text evidence="1">The sequence shown here is derived from an EMBL/GenBank/DDBJ whole genome shotgun (WGS) entry which is preliminary data.</text>
</comment>
<reference evidence="2" key="1">
    <citation type="submission" date="2016-05" db="EMBL/GenBank/DDBJ databases">
        <title>Paenibacillus oryzae. sp. nov., isolated from the rice root.</title>
        <authorList>
            <person name="Zhang J."/>
            <person name="Zhang X."/>
        </authorList>
    </citation>
    <scope>NUCLEOTIDE SEQUENCE [LARGE SCALE GENOMIC DNA]</scope>
    <source>
        <strain evidence="2">KCTC13222</strain>
    </source>
</reference>
<gene>
    <name evidence="1" type="ORF">A8709_33005</name>
</gene>
<keyword evidence="2" id="KW-1185">Reference proteome</keyword>
<evidence type="ECO:0000313" key="1">
    <source>
        <dbReference type="EMBL" id="OCT12631.1"/>
    </source>
</evidence>
<organism evidence="1 2">
    <name type="scientific">Paenibacillus pectinilyticus</name>
    <dbReference type="NCBI Taxonomy" id="512399"/>
    <lineage>
        <taxon>Bacteria</taxon>
        <taxon>Bacillati</taxon>
        <taxon>Bacillota</taxon>
        <taxon>Bacilli</taxon>
        <taxon>Bacillales</taxon>
        <taxon>Paenibacillaceae</taxon>
        <taxon>Paenibacillus</taxon>
    </lineage>
</organism>
<sequence>MPEVTWEVSGGGEQSPPTKKKMVFLTPIKITDNMDDNQKTFFTNYNNMQKELIKAGLMESK</sequence>
<protein>
    <submittedName>
        <fullName evidence="1">Uncharacterized protein</fullName>
    </submittedName>
</protein>
<dbReference type="STRING" id="512399.A8709_33005"/>
<accession>A0A1C0ZWZ4</accession>
<dbReference type="EMBL" id="LYPC01000027">
    <property type="protein sequence ID" value="OCT12631.1"/>
    <property type="molecule type" value="Genomic_DNA"/>
</dbReference>
<name>A0A1C0ZWZ4_9BACL</name>
<evidence type="ECO:0000313" key="2">
    <source>
        <dbReference type="Proteomes" id="UP000093309"/>
    </source>
</evidence>
<proteinExistence type="predicted"/>
<dbReference type="AlphaFoldDB" id="A0A1C0ZWZ4"/>